<evidence type="ECO:0000313" key="2">
    <source>
        <dbReference type="Proteomes" id="UP000469558"/>
    </source>
</evidence>
<dbReference type="Proteomes" id="UP000469558">
    <property type="component" value="Unassembled WGS sequence"/>
</dbReference>
<dbReference type="EMBL" id="QGMK01000239">
    <property type="protein sequence ID" value="TVY83059.1"/>
    <property type="molecule type" value="Genomic_DNA"/>
</dbReference>
<protein>
    <submittedName>
        <fullName evidence="1">Uncharacterized protein</fullName>
    </submittedName>
</protein>
<name>A0A8T9CBC0_9HELO</name>
<proteinExistence type="predicted"/>
<dbReference type="Gene3D" id="3.60.60.10">
    <property type="entry name" value="Penicillin V Acylase, Chain A"/>
    <property type="match status" value="1"/>
</dbReference>
<reference evidence="1 2" key="1">
    <citation type="submission" date="2018-05" db="EMBL/GenBank/DDBJ databases">
        <title>Genome sequencing and assembly of the regulated plant pathogen Lachnellula willkommii and related sister species for the development of diagnostic species identification markers.</title>
        <authorList>
            <person name="Giroux E."/>
            <person name="Bilodeau G."/>
        </authorList>
    </citation>
    <scope>NUCLEOTIDE SEQUENCE [LARGE SCALE GENOMIC DNA]</scope>
    <source>
        <strain evidence="1 2">CBS 268.59</strain>
    </source>
</reference>
<dbReference type="OrthoDB" id="189997at2759"/>
<gene>
    <name evidence="1" type="ORF">LSUE1_G003614</name>
</gene>
<accession>A0A8T9CBC0</accession>
<keyword evidence="2" id="KW-1185">Reference proteome</keyword>
<evidence type="ECO:0000313" key="1">
    <source>
        <dbReference type="EMBL" id="TVY83059.1"/>
    </source>
</evidence>
<sequence>MPLADVVLLNASYDLSLVYETSTQEQTAGGFTSMAYIHEPNANDEEPQSVFISRNWNISPRLFNDNTIIIIEIRNSEAGTIFAPKTILSLTEADQLARSGINSCGIASCPNSLWSSEDSKNTLPELKTKATLPFTLARLMFLECGNYAASPRTLVLFPPQPLRKRDGWLQRWNGH</sequence>
<organism evidence="1 2">
    <name type="scientific">Lachnellula suecica</name>
    <dbReference type="NCBI Taxonomy" id="602035"/>
    <lineage>
        <taxon>Eukaryota</taxon>
        <taxon>Fungi</taxon>
        <taxon>Dikarya</taxon>
        <taxon>Ascomycota</taxon>
        <taxon>Pezizomycotina</taxon>
        <taxon>Leotiomycetes</taxon>
        <taxon>Helotiales</taxon>
        <taxon>Lachnaceae</taxon>
        <taxon>Lachnellula</taxon>
    </lineage>
</organism>
<dbReference type="AlphaFoldDB" id="A0A8T9CBC0"/>
<comment type="caution">
    <text evidence="1">The sequence shown here is derived from an EMBL/GenBank/DDBJ whole genome shotgun (WGS) entry which is preliminary data.</text>
</comment>